<evidence type="ECO:0000313" key="3">
    <source>
        <dbReference type="Proteomes" id="UP000277952"/>
    </source>
</evidence>
<dbReference type="AlphaFoldDB" id="A0A3M2WNG6"/>
<comment type="caution">
    <text evidence="2">The sequence shown here is derived from an EMBL/GenBank/DDBJ whole genome shotgun (WGS) entry which is preliminary data.</text>
</comment>
<sequence length="65" mass="7060">MSKVHLVRSGSTSPYSDMSPRTGHELRSTDDEETFVRISTNPEATFPACMRCAAKLGTGTEQVAI</sequence>
<organism evidence="2 3">
    <name type="scientific">Pseudomonas amygdali pv. morsprunorum</name>
    <dbReference type="NCBI Taxonomy" id="129138"/>
    <lineage>
        <taxon>Bacteria</taxon>
        <taxon>Pseudomonadati</taxon>
        <taxon>Pseudomonadota</taxon>
        <taxon>Gammaproteobacteria</taxon>
        <taxon>Pseudomonadales</taxon>
        <taxon>Pseudomonadaceae</taxon>
        <taxon>Pseudomonas</taxon>
        <taxon>Pseudomonas amygdali</taxon>
    </lineage>
</organism>
<accession>A0A3M2WNG6</accession>
<feature type="region of interest" description="Disordered" evidence="1">
    <location>
        <begin position="1"/>
        <end position="33"/>
    </location>
</feature>
<protein>
    <submittedName>
        <fullName evidence="2">Uncharacterized protein</fullName>
    </submittedName>
</protein>
<evidence type="ECO:0000256" key="1">
    <source>
        <dbReference type="SAM" id="MobiDB-lite"/>
    </source>
</evidence>
<gene>
    <name evidence="2" type="ORF">ALQ94_02336</name>
</gene>
<proteinExistence type="predicted"/>
<reference evidence="2 3" key="1">
    <citation type="submission" date="2018-08" db="EMBL/GenBank/DDBJ databases">
        <title>Recombination of ecologically and evolutionarily significant loci maintains genetic cohesion in the Pseudomonas syringae species complex.</title>
        <authorList>
            <person name="Dillon M."/>
            <person name="Thakur S."/>
            <person name="Almeida R.N.D."/>
            <person name="Weir B.S."/>
            <person name="Guttman D.S."/>
        </authorList>
    </citation>
    <scope>NUCLEOTIDE SEQUENCE [LARGE SCALE GENOMIC DNA]</scope>
    <source>
        <strain evidence="2 3">19322</strain>
    </source>
</reference>
<dbReference type="Proteomes" id="UP000277952">
    <property type="component" value="Unassembled WGS sequence"/>
</dbReference>
<dbReference type="EMBL" id="RBNS01000178">
    <property type="protein sequence ID" value="RML53082.1"/>
    <property type="molecule type" value="Genomic_DNA"/>
</dbReference>
<evidence type="ECO:0000313" key="2">
    <source>
        <dbReference type="EMBL" id="RML53082.1"/>
    </source>
</evidence>
<name>A0A3M2WNG6_PSEA0</name>